<feature type="domain" description="HTH lacI-type" evidence="4">
    <location>
        <begin position="5"/>
        <end position="59"/>
    </location>
</feature>
<reference evidence="5 6" key="1">
    <citation type="journal article" date="2019" name="Int. J. Syst. Evol. Microbiol.">
        <title>The Global Catalogue of Microorganisms (GCM) 10K type strain sequencing project: providing services to taxonomists for standard genome sequencing and annotation.</title>
        <authorList>
            <consortium name="The Broad Institute Genomics Platform"/>
            <consortium name="The Broad Institute Genome Sequencing Center for Infectious Disease"/>
            <person name="Wu L."/>
            <person name="Ma J."/>
        </authorList>
    </citation>
    <scope>NUCLEOTIDE SEQUENCE [LARGE SCALE GENOMIC DNA]</scope>
    <source>
        <strain evidence="5 6">JCM 14902</strain>
    </source>
</reference>
<dbReference type="SUPFAM" id="SSF53822">
    <property type="entry name" value="Periplasmic binding protein-like I"/>
    <property type="match status" value="1"/>
</dbReference>
<proteinExistence type="predicted"/>
<sequence>MAKSPTVEDVARVAGVSRQTVSNVLNSPGIVKGSTRERVESAIAELGYRPHAAARMLRTRRSSTIGIHLDPYAGGVSGVVLDRFVHALTERASERGMRMLVYAARSPEEELARLAELTDRAEIDAVVITGTFYGDPRTNWLNERDLPFVSFGRPWGEDDVAQPSHPWVDVDGAAGTRAATEHALAIAGGRIAFLGWPSGSGTGDDRERGWREAMAVAASSGPRYTAVDDVALARDAVAGALAAREADAVVCASDSLAIGVHLAAVDAGIPRLPVIGFDNTPAVEALGISSIEQLPERVALGALELLMGPTGSVVGPHPAGLEHVLVTPQLIVR</sequence>
<evidence type="ECO:0000259" key="4">
    <source>
        <dbReference type="PROSITE" id="PS50932"/>
    </source>
</evidence>
<evidence type="ECO:0000256" key="2">
    <source>
        <dbReference type="ARBA" id="ARBA00023125"/>
    </source>
</evidence>
<dbReference type="InterPro" id="IPR001761">
    <property type="entry name" value="Peripla_BP/Lac1_sug-bd_dom"/>
</dbReference>
<dbReference type="Pfam" id="PF00356">
    <property type="entry name" value="LacI"/>
    <property type="match status" value="1"/>
</dbReference>
<dbReference type="PANTHER" id="PTHR30146:SF109">
    <property type="entry name" value="HTH-TYPE TRANSCRIPTIONAL REGULATOR GALS"/>
    <property type="match status" value="1"/>
</dbReference>
<dbReference type="Pfam" id="PF00532">
    <property type="entry name" value="Peripla_BP_1"/>
    <property type="match status" value="1"/>
</dbReference>
<dbReference type="SUPFAM" id="SSF47413">
    <property type="entry name" value="lambda repressor-like DNA-binding domains"/>
    <property type="match status" value="1"/>
</dbReference>
<dbReference type="Gene3D" id="3.40.50.2300">
    <property type="match status" value="2"/>
</dbReference>
<dbReference type="Proteomes" id="UP001500326">
    <property type="component" value="Unassembled WGS sequence"/>
</dbReference>
<dbReference type="EMBL" id="BAAAOH010000001">
    <property type="protein sequence ID" value="GAA1993996.1"/>
    <property type="molecule type" value="Genomic_DNA"/>
</dbReference>
<accession>A0ABN2SWW9</accession>
<dbReference type="PANTHER" id="PTHR30146">
    <property type="entry name" value="LACI-RELATED TRANSCRIPTIONAL REPRESSOR"/>
    <property type="match status" value="1"/>
</dbReference>
<evidence type="ECO:0000313" key="6">
    <source>
        <dbReference type="Proteomes" id="UP001500326"/>
    </source>
</evidence>
<evidence type="ECO:0000313" key="5">
    <source>
        <dbReference type="EMBL" id="GAA1993996.1"/>
    </source>
</evidence>
<dbReference type="PROSITE" id="PS00356">
    <property type="entry name" value="HTH_LACI_1"/>
    <property type="match status" value="1"/>
</dbReference>
<dbReference type="PROSITE" id="PS50932">
    <property type="entry name" value="HTH_LACI_2"/>
    <property type="match status" value="1"/>
</dbReference>
<dbReference type="PRINTS" id="PR00036">
    <property type="entry name" value="HTHLACI"/>
</dbReference>
<dbReference type="CDD" id="cd01392">
    <property type="entry name" value="HTH_LacI"/>
    <property type="match status" value="1"/>
</dbReference>
<dbReference type="GO" id="GO:0003677">
    <property type="term" value="F:DNA binding"/>
    <property type="evidence" value="ECO:0007669"/>
    <property type="project" value="UniProtKB-KW"/>
</dbReference>
<dbReference type="SMART" id="SM00354">
    <property type="entry name" value="HTH_LACI"/>
    <property type="match status" value="1"/>
</dbReference>
<dbReference type="InterPro" id="IPR000843">
    <property type="entry name" value="HTH_LacI"/>
</dbReference>
<evidence type="ECO:0000256" key="3">
    <source>
        <dbReference type="ARBA" id="ARBA00023163"/>
    </source>
</evidence>
<keyword evidence="1" id="KW-0805">Transcription regulation</keyword>
<evidence type="ECO:0000256" key="1">
    <source>
        <dbReference type="ARBA" id="ARBA00023015"/>
    </source>
</evidence>
<dbReference type="InterPro" id="IPR010982">
    <property type="entry name" value="Lambda_DNA-bd_dom_sf"/>
</dbReference>
<gene>
    <name evidence="5" type="ORF">GCM10009777_32060</name>
</gene>
<name>A0ABN2SWW9_9MICO</name>
<organism evidence="5 6">
    <name type="scientific">Microbacterium pumilum</name>
    <dbReference type="NCBI Taxonomy" id="344165"/>
    <lineage>
        <taxon>Bacteria</taxon>
        <taxon>Bacillati</taxon>
        <taxon>Actinomycetota</taxon>
        <taxon>Actinomycetes</taxon>
        <taxon>Micrococcales</taxon>
        <taxon>Microbacteriaceae</taxon>
        <taxon>Microbacterium</taxon>
    </lineage>
</organism>
<keyword evidence="6" id="KW-1185">Reference proteome</keyword>
<dbReference type="Gene3D" id="1.10.260.40">
    <property type="entry name" value="lambda repressor-like DNA-binding domains"/>
    <property type="match status" value="1"/>
</dbReference>
<dbReference type="InterPro" id="IPR028082">
    <property type="entry name" value="Peripla_BP_I"/>
</dbReference>
<protein>
    <submittedName>
        <fullName evidence="5">LacI family DNA-binding transcriptional regulator</fullName>
    </submittedName>
</protein>
<keyword evidence="3" id="KW-0804">Transcription</keyword>
<keyword evidence="2 5" id="KW-0238">DNA-binding</keyword>
<dbReference type="RefSeq" id="WP_344064511.1">
    <property type="nucleotide sequence ID" value="NZ_BAAAOH010000001.1"/>
</dbReference>
<comment type="caution">
    <text evidence="5">The sequence shown here is derived from an EMBL/GenBank/DDBJ whole genome shotgun (WGS) entry which is preliminary data.</text>
</comment>